<proteinExistence type="predicted"/>
<feature type="domain" description="Leucine-binding protein" evidence="2">
    <location>
        <begin position="47"/>
        <end position="409"/>
    </location>
</feature>
<dbReference type="PANTHER" id="PTHR47235">
    <property type="entry name" value="BLR6548 PROTEIN"/>
    <property type="match status" value="1"/>
</dbReference>
<dbReference type="InterPro" id="IPR028082">
    <property type="entry name" value="Peripla_BP_I"/>
</dbReference>
<dbReference type="EMBL" id="CAFBLN010000004">
    <property type="protein sequence ID" value="CAB4860535.1"/>
    <property type="molecule type" value="Genomic_DNA"/>
</dbReference>
<dbReference type="Gene3D" id="3.40.50.2300">
    <property type="match status" value="2"/>
</dbReference>
<sequence length="448" mass="47870">MRNRFSRGVAVFSASALSLGFLTTGIAVRSAGATPTEPGINTATKVITIGATVPLSGNAWTGYSDIAKAANAVFKYVNAKGGVNSWKVNFLIKDDCYDAVGIFGCTSRSGTVSQTRQLIEKQNVFAMVGSFGTATQDQVRNYLDGNGVPQLFVNSGSKDWDHSSTWPGLFGFQPSYLVESKILANYVKAHFKGKKVGTIGQSDDLGADGLQGLLNGGLTIARNDRHTYAATDVIFNAASFNTSLKKLRTNKVQVVVLHTVPAATRVILNNAKKLGYRPQFVISSTGADPQMVKTANEKNALSFSYLPIVTDTTNPWNAWMKKVIVADKADFPNFTSGSFISANMQSGAAWAVAFLEALKQLNGAKPTRLSVVSALLAEDGIATPAVVRLHYNNRNHQGLTGGYVIRIVSKTHSVVAEKQIYLTGDGPLSTSPLVRVPGSVSPVPSWLE</sequence>
<dbReference type="Pfam" id="PF13458">
    <property type="entry name" value="Peripla_BP_6"/>
    <property type="match status" value="1"/>
</dbReference>
<reference evidence="3" key="1">
    <citation type="submission" date="2020-05" db="EMBL/GenBank/DDBJ databases">
        <authorList>
            <person name="Chiriac C."/>
            <person name="Salcher M."/>
            <person name="Ghai R."/>
            <person name="Kavagutti S V."/>
        </authorList>
    </citation>
    <scope>NUCLEOTIDE SEQUENCE</scope>
</reference>
<dbReference type="AlphaFoldDB" id="A0A6J7CUG8"/>
<evidence type="ECO:0000256" key="1">
    <source>
        <dbReference type="ARBA" id="ARBA00022729"/>
    </source>
</evidence>
<name>A0A6J7CUG8_9ZZZZ</name>
<organism evidence="3">
    <name type="scientific">freshwater metagenome</name>
    <dbReference type="NCBI Taxonomy" id="449393"/>
    <lineage>
        <taxon>unclassified sequences</taxon>
        <taxon>metagenomes</taxon>
        <taxon>ecological metagenomes</taxon>
    </lineage>
</organism>
<dbReference type="SUPFAM" id="SSF53822">
    <property type="entry name" value="Periplasmic binding protein-like I"/>
    <property type="match status" value="1"/>
</dbReference>
<evidence type="ECO:0000259" key="2">
    <source>
        <dbReference type="Pfam" id="PF13458"/>
    </source>
</evidence>
<dbReference type="PANTHER" id="PTHR47235:SF1">
    <property type="entry name" value="BLR6548 PROTEIN"/>
    <property type="match status" value="1"/>
</dbReference>
<evidence type="ECO:0000313" key="3">
    <source>
        <dbReference type="EMBL" id="CAB4860535.1"/>
    </source>
</evidence>
<gene>
    <name evidence="3" type="ORF">UFOPK3381_00227</name>
</gene>
<accession>A0A6J7CUG8</accession>
<keyword evidence="1" id="KW-0732">Signal</keyword>
<protein>
    <submittedName>
        <fullName evidence="3">Unannotated protein</fullName>
    </submittedName>
</protein>
<dbReference type="InterPro" id="IPR028081">
    <property type="entry name" value="Leu-bd"/>
</dbReference>